<dbReference type="Proteomes" id="UP000003786">
    <property type="component" value="Chromosome 2"/>
</dbReference>
<dbReference type="GeneID" id="20714801"/>
<gene>
    <name evidence="2" type="ORF">TOT_020000673</name>
</gene>
<name>J4C3G8_THEOR</name>
<dbReference type="VEuPathDB" id="PiroplasmaDB:TOT_020000673"/>
<feature type="compositionally biased region" description="Polar residues" evidence="1">
    <location>
        <begin position="22"/>
        <end position="35"/>
    </location>
</feature>
<sequence length="35" mass="3968">MFKCSNYCTQKTGTQVPRKINPHSNISEIQTPTIT</sequence>
<evidence type="ECO:0000313" key="2">
    <source>
        <dbReference type="EMBL" id="BAM40416.1"/>
    </source>
</evidence>
<proteinExistence type="predicted"/>
<dbReference type="KEGG" id="tot:TOT_020000673"/>
<keyword evidence="3" id="KW-1185">Reference proteome</keyword>
<dbReference type="AlphaFoldDB" id="J4C3G8"/>
<evidence type="ECO:0000256" key="1">
    <source>
        <dbReference type="SAM" id="MobiDB-lite"/>
    </source>
</evidence>
<feature type="region of interest" description="Disordered" evidence="1">
    <location>
        <begin position="15"/>
        <end position="35"/>
    </location>
</feature>
<dbReference type="RefSeq" id="XP_009690717.1">
    <property type="nucleotide sequence ID" value="XM_009692422.1"/>
</dbReference>
<organism evidence="2 3">
    <name type="scientific">Theileria orientalis strain Shintoku</name>
    <dbReference type="NCBI Taxonomy" id="869250"/>
    <lineage>
        <taxon>Eukaryota</taxon>
        <taxon>Sar</taxon>
        <taxon>Alveolata</taxon>
        <taxon>Apicomplexa</taxon>
        <taxon>Aconoidasida</taxon>
        <taxon>Piroplasmida</taxon>
        <taxon>Theileriidae</taxon>
        <taxon>Theileria</taxon>
    </lineage>
</organism>
<protein>
    <submittedName>
        <fullName evidence="2">Uncharacterized protein</fullName>
    </submittedName>
</protein>
<reference evidence="2 3" key="1">
    <citation type="journal article" date="2012" name="MBio">
        <title>Comparative genome analysis of three eukaryotic parasites with differing abilities to transform leukocytes reveals key mediators of Theileria-induced leukocyte transformation.</title>
        <authorList>
            <person name="Hayashida K."/>
            <person name="Hara Y."/>
            <person name="Abe T."/>
            <person name="Yamasaki C."/>
            <person name="Toyoda A."/>
            <person name="Kosuge T."/>
            <person name="Suzuki Y."/>
            <person name="Sato Y."/>
            <person name="Kawashima S."/>
            <person name="Katayama T."/>
            <person name="Wakaguri H."/>
            <person name="Inoue N."/>
            <person name="Homma K."/>
            <person name="Tada-Umezaki M."/>
            <person name="Yagi Y."/>
            <person name="Fujii Y."/>
            <person name="Habara T."/>
            <person name="Kanehisa M."/>
            <person name="Watanabe H."/>
            <person name="Ito K."/>
            <person name="Gojobori T."/>
            <person name="Sugawara H."/>
            <person name="Imanishi T."/>
            <person name="Weir W."/>
            <person name="Gardner M."/>
            <person name="Pain A."/>
            <person name="Shiels B."/>
            <person name="Hattori M."/>
            <person name="Nene V."/>
            <person name="Sugimoto C."/>
        </authorList>
    </citation>
    <scope>NUCLEOTIDE SEQUENCE [LARGE SCALE GENOMIC DNA]</scope>
    <source>
        <strain evidence="2 3">Shintoku</strain>
    </source>
</reference>
<evidence type="ECO:0000313" key="3">
    <source>
        <dbReference type="Proteomes" id="UP000003786"/>
    </source>
</evidence>
<accession>J4C3G8</accession>
<dbReference type="EMBL" id="AP011947">
    <property type="protein sequence ID" value="BAM40416.1"/>
    <property type="molecule type" value="Genomic_DNA"/>
</dbReference>